<gene>
    <name evidence="2" type="ORF">B0T26DRAFT_676726</name>
</gene>
<reference evidence="2" key="1">
    <citation type="submission" date="2023-06" db="EMBL/GenBank/DDBJ databases">
        <title>Genome-scale phylogeny and comparative genomics of the fungal order Sordariales.</title>
        <authorList>
            <consortium name="Lawrence Berkeley National Laboratory"/>
            <person name="Hensen N."/>
            <person name="Bonometti L."/>
            <person name="Westerberg I."/>
            <person name="Brannstrom I.O."/>
            <person name="Guillou S."/>
            <person name="Cros-Aarteil S."/>
            <person name="Calhoun S."/>
            <person name="Haridas S."/>
            <person name="Kuo A."/>
            <person name="Mondo S."/>
            <person name="Pangilinan J."/>
            <person name="Riley R."/>
            <person name="LaButti K."/>
            <person name="Andreopoulos B."/>
            <person name="Lipzen A."/>
            <person name="Chen C."/>
            <person name="Yanf M."/>
            <person name="Daum C."/>
            <person name="Ng V."/>
            <person name="Clum A."/>
            <person name="Steindorff A."/>
            <person name="Ohm R."/>
            <person name="Martin F."/>
            <person name="Silar P."/>
            <person name="Natvig D."/>
            <person name="Lalanne C."/>
            <person name="Gautier V."/>
            <person name="Ament-velasquez S.L."/>
            <person name="Kruys A."/>
            <person name="Hutchinson M.I."/>
            <person name="Powell A.J."/>
            <person name="Barry K."/>
            <person name="Miller A.N."/>
            <person name="Grigoriev I.V."/>
            <person name="Debuchy R."/>
            <person name="Gladieux P."/>
            <person name="Thoren M.H."/>
            <person name="Johannesson H."/>
        </authorList>
    </citation>
    <scope>NUCLEOTIDE SEQUENCE</scope>
    <source>
        <strain evidence="2">SMH2392-1A</strain>
    </source>
</reference>
<organism evidence="2 3">
    <name type="scientific">Lasiosphaeria miniovina</name>
    <dbReference type="NCBI Taxonomy" id="1954250"/>
    <lineage>
        <taxon>Eukaryota</taxon>
        <taxon>Fungi</taxon>
        <taxon>Dikarya</taxon>
        <taxon>Ascomycota</taxon>
        <taxon>Pezizomycotina</taxon>
        <taxon>Sordariomycetes</taxon>
        <taxon>Sordariomycetidae</taxon>
        <taxon>Sordariales</taxon>
        <taxon>Lasiosphaeriaceae</taxon>
        <taxon>Lasiosphaeria</taxon>
    </lineage>
</organism>
<sequence length="133" mass="13302">MASNAKIRVDPQNNGKPLSFGFGVSNDIHLAGPGEAAEEAAEAHAGHQPNPNSSAQYRSAAPPGCNLPPPPRSTTLSAGAPPTAGVGIPSAAAMESFPPGTCTIGLRGDGFVLRDLSKGHSSVHVSWALGGAN</sequence>
<dbReference type="Proteomes" id="UP001172101">
    <property type="component" value="Unassembled WGS sequence"/>
</dbReference>
<comment type="caution">
    <text evidence="2">The sequence shown here is derived from an EMBL/GenBank/DDBJ whole genome shotgun (WGS) entry which is preliminary data.</text>
</comment>
<proteinExistence type="predicted"/>
<name>A0AA40AMJ5_9PEZI</name>
<evidence type="ECO:0000313" key="3">
    <source>
        <dbReference type="Proteomes" id="UP001172101"/>
    </source>
</evidence>
<dbReference type="EMBL" id="JAUIRO010000004">
    <property type="protein sequence ID" value="KAK0718574.1"/>
    <property type="molecule type" value="Genomic_DNA"/>
</dbReference>
<evidence type="ECO:0000256" key="1">
    <source>
        <dbReference type="SAM" id="MobiDB-lite"/>
    </source>
</evidence>
<keyword evidence="3" id="KW-1185">Reference proteome</keyword>
<feature type="region of interest" description="Disordered" evidence="1">
    <location>
        <begin position="1"/>
        <end position="99"/>
    </location>
</feature>
<accession>A0AA40AMJ5</accession>
<evidence type="ECO:0000313" key="2">
    <source>
        <dbReference type="EMBL" id="KAK0718574.1"/>
    </source>
</evidence>
<protein>
    <submittedName>
        <fullName evidence="2">Uncharacterized protein</fullName>
    </submittedName>
</protein>
<dbReference type="GeneID" id="85323277"/>
<dbReference type="AlphaFoldDB" id="A0AA40AMJ5"/>
<dbReference type="RefSeq" id="XP_060297367.1">
    <property type="nucleotide sequence ID" value="XM_060440007.1"/>
</dbReference>